<accession>A0A915JMK5</accession>
<dbReference type="PROSITE" id="PS50011">
    <property type="entry name" value="PROTEIN_KINASE_DOM"/>
    <property type="match status" value="1"/>
</dbReference>
<feature type="domain" description="Protein kinase" evidence="1">
    <location>
        <begin position="45"/>
        <end position="97"/>
    </location>
</feature>
<dbReference type="GO" id="GO:0004672">
    <property type="term" value="F:protein kinase activity"/>
    <property type="evidence" value="ECO:0007669"/>
    <property type="project" value="InterPro"/>
</dbReference>
<dbReference type="Gene3D" id="3.30.200.20">
    <property type="entry name" value="Phosphorylase Kinase, domain 1"/>
    <property type="match status" value="1"/>
</dbReference>
<reference evidence="3" key="1">
    <citation type="submission" date="2022-11" db="UniProtKB">
        <authorList>
            <consortium name="WormBaseParasite"/>
        </authorList>
    </citation>
    <scope>IDENTIFICATION</scope>
</reference>
<dbReference type="InterPro" id="IPR000719">
    <property type="entry name" value="Prot_kinase_dom"/>
</dbReference>
<dbReference type="SUPFAM" id="SSF56112">
    <property type="entry name" value="Protein kinase-like (PK-like)"/>
    <property type="match status" value="1"/>
</dbReference>
<name>A0A915JMK5_ROMCU</name>
<protein>
    <submittedName>
        <fullName evidence="3">Protein kinase domain-containing protein</fullName>
    </submittedName>
</protein>
<keyword evidence="2" id="KW-1185">Reference proteome</keyword>
<organism evidence="2 3">
    <name type="scientific">Romanomermis culicivorax</name>
    <name type="common">Nematode worm</name>
    <dbReference type="NCBI Taxonomy" id="13658"/>
    <lineage>
        <taxon>Eukaryota</taxon>
        <taxon>Metazoa</taxon>
        <taxon>Ecdysozoa</taxon>
        <taxon>Nematoda</taxon>
        <taxon>Enoplea</taxon>
        <taxon>Dorylaimia</taxon>
        <taxon>Mermithida</taxon>
        <taxon>Mermithoidea</taxon>
        <taxon>Mermithidae</taxon>
        <taxon>Romanomermis</taxon>
    </lineage>
</organism>
<dbReference type="WBParaSite" id="nRc.2.0.1.t27327-RA">
    <property type="protein sequence ID" value="nRc.2.0.1.t27327-RA"/>
    <property type="gene ID" value="nRc.2.0.1.g27327"/>
</dbReference>
<dbReference type="AlphaFoldDB" id="A0A915JMK5"/>
<dbReference type="GO" id="GO:0005524">
    <property type="term" value="F:ATP binding"/>
    <property type="evidence" value="ECO:0007669"/>
    <property type="project" value="InterPro"/>
</dbReference>
<proteinExistence type="predicted"/>
<dbReference type="InterPro" id="IPR011009">
    <property type="entry name" value="Kinase-like_dom_sf"/>
</dbReference>
<evidence type="ECO:0000313" key="2">
    <source>
        <dbReference type="Proteomes" id="UP000887565"/>
    </source>
</evidence>
<dbReference type="Proteomes" id="UP000887565">
    <property type="component" value="Unplaced"/>
</dbReference>
<evidence type="ECO:0000259" key="1">
    <source>
        <dbReference type="PROSITE" id="PS50011"/>
    </source>
</evidence>
<evidence type="ECO:0000313" key="3">
    <source>
        <dbReference type="WBParaSite" id="nRc.2.0.1.t27327-RA"/>
    </source>
</evidence>
<sequence>MIRRGDSTGTGRRTRSSASVVLSMAGEAKDERRRVPVGTKLEGRWEVTKILGEGAFGAVYEVTKFYANFEYSVRLCITIFLTQVVDADRPGKVFALK</sequence>